<keyword evidence="2" id="KW-1133">Transmembrane helix</keyword>
<dbReference type="InterPro" id="IPR019283">
    <property type="entry name" value="DUF2330"/>
</dbReference>
<organism evidence="3 4">
    <name type="scientific">Streptomyces mesophilus</name>
    <dbReference type="NCBI Taxonomy" id="1775132"/>
    <lineage>
        <taxon>Bacteria</taxon>
        <taxon>Bacillati</taxon>
        <taxon>Actinomycetota</taxon>
        <taxon>Actinomycetes</taxon>
        <taxon>Kitasatosporales</taxon>
        <taxon>Streptomycetaceae</taxon>
        <taxon>Streptomyces</taxon>
    </lineage>
</organism>
<dbReference type="AlphaFoldDB" id="A0A6G4XQ41"/>
<dbReference type="Pfam" id="PF10092">
    <property type="entry name" value="DUF2330"/>
    <property type="match status" value="1"/>
</dbReference>
<accession>A0A6G4XQ41</accession>
<keyword evidence="2" id="KW-0472">Membrane</keyword>
<dbReference type="RefSeq" id="WP_165334270.1">
    <property type="nucleotide sequence ID" value="NZ_JAAKZW010000119.1"/>
</dbReference>
<name>A0A6G4XQ41_9ACTN</name>
<comment type="caution">
    <text evidence="3">The sequence shown here is derived from an EMBL/GenBank/DDBJ whole genome shotgun (WGS) entry which is preliminary data.</text>
</comment>
<gene>
    <name evidence="3" type="ORF">G6045_24660</name>
</gene>
<evidence type="ECO:0000256" key="2">
    <source>
        <dbReference type="SAM" id="Phobius"/>
    </source>
</evidence>
<dbReference type="EMBL" id="JAAKZW010000119">
    <property type="protein sequence ID" value="NGO78824.1"/>
    <property type="molecule type" value="Genomic_DNA"/>
</dbReference>
<evidence type="ECO:0000256" key="1">
    <source>
        <dbReference type="SAM" id="MobiDB-lite"/>
    </source>
</evidence>
<evidence type="ECO:0000313" key="4">
    <source>
        <dbReference type="Proteomes" id="UP000481109"/>
    </source>
</evidence>
<keyword evidence="2" id="KW-0812">Transmembrane</keyword>
<reference evidence="3 4" key="1">
    <citation type="submission" date="2020-02" db="EMBL/GenBank/DDBJ databases">
        <title>Whole-genome analyses of novel actinobacteria.</title>
        <authorList>
            <person name="Sahin N."/>
            <person name="Tokatli A."/>
        </authorList>
    </citation>
    <scope>NUCLEOTIDE SEQUENCE [LARGE SCALE GENOMIC DNA]</scope>
    <source>
        <strain evidence="3 4">YC504</strain>
    </source>
</reference>
<sequence>MHFGFGERPATVRSDRGPAVPLGRRIAAVLLALFALQLGSLINPAYACGCGAMVPDEGSSISVDREVSAVRWDGERQEIAMRLSVRGDAREAAWIMPVPSRADVRLGDRALFDELAELTAPVHKERRYFWPREGDFPFSDGEAGDGAGAGAPESSAPVGVTGRERLGPFDVARLTASDPDALADWLEQEGFRLPERLSQALRPYVDQGWSYVAIRLAPDEGGGSTLGGALDPLKISFASDRLVYPMRLSQLAAQPQHLELYVLAAHRMETRSAIGGYLPDVTYAGRLSTSAGPALDSFAGGRTRYLTAIEQTFPDPSDITGDHELRRTATDEPYQEVVHDEELLRWAGIPAWIVTVGGAALLLLTAIAWRAVARARRTVTPPPPVWTPPPLD</sequence>
<evidence type="ECO:0000313" key="3">
    <source>
        <dbReference type="EMBL" id="NGO78824.1"/>
    </source>
</evidence>
<feature type="region of interest" description="Disordered" evidence="1">
    <location>
        <begin position="139"/>
        <end position="162"/>
    </location>
</feature>
<proteinExistence type="predicted"/>
<dbReference type="Proteomes" id="UP000481109">
    <property type="component" value="Unassembled WGS sequence"/>
</dbReference>
<feature type="transmembrane region" description="Helical" evidence="2">
    <location>
        <begin position="349"/>
        <end position="369"/>
    </location>
</feature>
<keyword evidence="4" id="KW-1185">Reference proteome</keyword>
<protein>
    <submittedName>
        <fullName evidence="3">DUF2330 domain-containing protein</fullName>
    </submittedName>
</protein>